<proteinExistence type="predicted"/>
<evidence type="ECO:0000313" key="3">
    <source>
        <dbReference type="RefSeq" id="XP_002737091.1"/>
    </source>
</evidence>
<feature type="region of interest" description="Disordered" evidence="1">
    <location>
        <begin position="261"/>
        <end position="330"/>
    </location>
</feature>
<feature type="compositionally biased region" description="Low complexity" evidence="1">
    <location>
        <begin position="153"/>
        <end position="189"/>
    </location>
</feature>
<feature type="compositionally biased region" description="Low complexity" evidence="1">
    <location>
        <begin position="272"/>
        <end position="289"/>
    </location>
</feature>
<reference evidence="3" key="1">
    <citation type="submission" date="2025-08" db="UniProtKB">
        <authorList>
            <consortium name="RefSeq"/>
        </authorList>
    </citation>
    <scope>IDENTIFICATION</scope>
    <source>
        <tissue evidence="3">Testes</tissue>
    </source>
</reference>
<dbReference type="Proteomes" id="UP000694865">
    <property type="component" value="Unplaced"/>
</dbReference>
<evidence type="ECO:0000313" key="2">
    <source>
        <dbReference type="Proteomes" id="UP000694865"/>
    </source>
</evidence>
<dbReference type="RefSeq" id="XP_002737091.1">
    <property type="nucleotide sequence ID" value="XM_002737045.2"/>
</dbReference>
<feature type="compositionally biased region" description="Basic and acidic residues" evidence="1">
    <location>
        <begin position="37"/>
        <end position="54"/>
    </location>
</feature>
<keyword evidence="2" id="KW-1185">Reference proteome</keyword>
<feature type="compositionally biased region" description="Polar residues" evidence="1">
    <location>
        <begin position="261"/>
        <end position="271"/>
    </location>
</feature>
<evidence type="ECO:0000256" key="1">
    <source>
        <dbReference type="SAM" id="MobiDB-lite"/>
    </source>
</evidence>
<protein>
    <submittedName>
        <fullName evidence="3">Uncharacterized protein LOC100377482</fullName>
    </submittedName>
</protein>
<feature type="compositionally biased region" description="Low complexity" evidence="1">
    <location>
        <begin position="315"/>
        <end position="330"/>
    </location>
</feature>
<feature type="region of interest" description="Disordered" evidence="1">
    <location>
        <begin position="32"/>
        <end position="56"/>
    </location>
</feature>
<gene>
    <name evidence="3" type="primary">LOC100377482</name>
</gene>
<name>A0ABM0GTL3_SACKO</name>
<organism evidence="2 3">
    <name type="scientific">Saccoglossus kowalevskii</name>
    <name type="common">Acorn worm</name>
    <dbReference type="NCBI Taxonomy" id="10224"/>
    <lineage>
        <taxon>Eukaryota</taxon>
        <taxon>Metazoa</taxon>
        <taxon>Hemichordata</taxon>
        <taxon>Enteropneusta</taxon>
        <taxon>Harrimaniidae</taxon>
        <taxon>Saccoglossus</taxon>
    </lineage>
</organism>
<accession>A0ABM0GTL3</accession>
<feature type="region of interest" description="Disordered" evidence="1">
    <location>
        <begin position="112"/>
        <end position="200"/>
    </location>
</feature>
<sequence>MVGMFAFSDELEDRFDRQRMIMKRKVTNVPDVASAATREDNLSSAGSKDRRRESGVGILEFSPDKAGRDITPLKMNLTLNPKCITGPFGAIAETFSCAKMAELHHRQQHLLGEHEETSPLMKKKRGYQQISETEDSEGPSIMKRKYHHYTLESDSSQPGPSSGRPSSKVFSSAAETETTSLTNVSLSSSIRPHENEDIVTTRQPRTDHIAVQDIHITDPIIERRFDDFTNRMGSFETKMASSMTEIYELVRQQQSMLARCQQGTNEDTSQDTLPTKAPTKAPPKMKFTPLITRSGGDSGRLWKRMVERRPQPEILELSDSASSESLPDEA</sequence>
<dbReference type="GeneID" id="100377482"/>